<sequence length="507" mass="54773">MGDTALPAWAVRLRTERATRHWGRRKLARELLSAVGAPLDERRIRSLTRQAADWERGKHYPRDWAPWLAGVFELAEAELFGPERARVTFGANLCRLMAARDVRLRDLAATVGCGVDELVLVSQDRVPPAAGLAVRLDAELDAGGTLTALAPALPDSPPVTVETTVPHDAGDEMERRRLLLAALGLGAGAFGSSAESLRRAMDVALTTPPRAIEDWQLACTDHLYAIRTRPPAAVRDDLLLDLISVRQQLTEPGADVTELQRVQAALAMLHANVLTRLGEHGGALRWWRTAKEAADASGDQRLRVLARASEVGFGLYGQRTPDTLLRLADQAQALAGNRPSAGLATLTSSRAKALSLLGRHDEAKKSLAVLRHVVPEDGTTELIPSYWCADQVYFTESWVHSHAGEESPADQARDRVLSQDFVDYQYVANVQLHEALCTVVNGGVRRGAERAAAILDGLPPGQRSQMITESGRTVLGAVPVEQRGTAAALELAAVLSRTSPRSALPSA</sequence>
<dbReference type="EMBL" id="JBHSIT010000018">
    <property type="protein sequence ID" value="MFC4913536.1"/>
    <property type="molecule type" value="Genomic_DNA"/>
</dbReference>
<comment type="caution">
    <text evidence="1">The sequence shown here is derived from an EMBL/GenBank/DDBJ whole genome shotgun (WGS) entry which is preliminary data.</text>
</comment>
<dbReference type="Proteomes" id="UP001595872">
    <property type="component" value="Unassembled WGS sequence"/>
</dbReference>
<name>A0ABV9UEX1_9ACTN</name>
<evidence type="ECO:0008006" key="3">
    <source>
        <dbReference type="Google" id="ProtNLM"/>
    </source>
</evidence>
<evidence type="ECO:0000313" key="2">
    <source>
        <dbReference type="Proteomes" id="UP001595872"/>
    </source>
</evidence>
<protein>
    <recommendedName>
        <fullName evidence="3">Transcriptional regulator</fullName>
    </recommendedName>
</protein>
<dbReference type="RefSeq" id="WP_378264557.1">
    <property type="nucleotide sequence ID" value="NZ_JBHSIT010000018.1"/>
</dbReference>
<accession>A0ABV9UEX1</accession>
<proteinExistence type="predicted"/>
<reference evidence="2" key="1">
    <citation type="journal article" date="2019" name="Int. J. Syst. Evol. Microbiol.">
        <title>The Global Catalogue of Microorganisms (GCM) 10K type strain sequencing project: providing services to taxonomists for standard genome sequencing and annotation.</title>
        <authorList>
            <consortium name="The Broad Institute Genomics Platform"/>
            <consortium name="The Broad Institute Genome Sequencing Center for Infectious Disease"/>
            <person name="Wu L."/>
            <person name="Ma J."/>
        </authorList>
    </citation>
    <scope>NUCLEOTIDE SEQUENCE [LARGE SCALE GENOMIC DNA]</scope>
    <source>
        <strain evidence="2">KLKA75</strain>
    </source>
</reference>
<evidence type="ECO:0000313" key="1">
    <source>
        <dbReference type="EMBL" id="MFC4913536.1"/>
    </source>
</evidence>
<keyword evidence="2" id="KW-1185">Reference proteome</keyword>
<organism evidence="1 2">
    <name type="scientific">Actinomadura gamaensis</name>
    <dbReference type="NCBI Taxonomy" id="1763541"/>
    <lineage>
        <taxon>Bacteria</taxon>
        <taxon>Bacillati</taxon>
        <taxon>Actinomycetota</taxon>
        <taxon>Actinomycetes</taxon>
        <taxon>Streptosporangiales</taxon>
        <taxon>Thermomonosporaceae</taxon>
        <taxon>Actinomadura</taxon>
    </lineage>
</organism>
<gene>
    <name evidence="1" type="ORF">ACFPCY_40000</name>
</gene>